<organism evidence="2 3">
    <name type="scientific">Hemibagrus guttatus</name>
    <dbReference type="NCBI Taxonomy" id="175788"/>
    <lineage>
        <taxon>Eukaryota</taxon>
        <taxon>Metazoa</taxon>
        <taxon>Chordata</taxon>
        <taxon>Craniata</taxon>
        <taxon>Vertebrata</taxon>
        <taxon>Euteleostomi</taxon>
        <taxon>Actinopterygii</taxon>
        <taxon>Neopterygii</taxon>
        <taxon>Teleostei</taxon>
        <taxon>Ostariophysi</taxon>
        <taxon>Siluriformes</taxon>
        <taxon>Bagridae</taxon>
        <taxon>Hemibagrus</taxon>
    </lineage>
</organism>
<keyword evidence="3" id="KW-1185">Reference proteome</keyword>
<evidence type="ECO:0000313" key="3">
    <source>
        <dbReference type="Proteomes" id="UP001274896"/>
    </source>
</evidence>
<dbReference type="Proteomes" id="UP001274896">
    <property type="component" value="Unassembled WGS sequence"/>
</dbReference>
<comment type="caution">
    <text evidence="2">The sequence shown here is derived from an EMBL/GenBank/DDBJ whole genome shotgun (WGS) entry which is preliminary data.</text>
</comment>
<feature type="compositionally biased region" description="Basic residues" evidence="1">
    <location>
        <begin position="26"/>
        <end position="35"/>
    </location>
</feature>
<feature type="region of interest" description="Disordered" evidence="1">
    <location>
        <begin position="1"/>
        <end position="59"/>
    </location>
</feature>
<dbReference type="EMBL" id="JAUCMX010000018">
    <property type="protein sequence ID" value="KAK3517317.1"/>
    <property type="molecule type" value="Genomic_DNA"/>
</dbReference>
<accession>A0AAE0QBL3</accession>
<sequence>MAVVVNPGFDRSVSPSTPSINEHIMSMKKHSKLQGKRSESPAPSCISMKSDQSMDPPLGFKDEDSSLLHRMFYWKSLLL</sequence>
<evidence type="ECO:0000313" key="2">
    <source>
        <dbReference type="EMBL" id="KAK3517317.1"/>
    </source>
</evidence>
<dbReference type="AlphaFoldDB" id="A0AAE0QBL3"/>
<evidence type="ECO:0000256" key="1">
    <source>
        <dbReference type="SAM" id="MobiDB-lite"/>
    </source>
</evidence>
<reference evidence="2" key="1">
    <citation type="submission" date="2023-06" db="EMBL/GenBank/DDBJ databases">
        <title>Male Hemibagrus guttatus genome.</title>
        <authorList>
            <person name="Bian C."/>
        </authorList>
    </citation>
    <scope>NUCLEOTIDE SEQUENCE</scope>
    <source>
        <strain evidence="2">Male_cb2023</strain>
        <tissue evidence="2">Muscle</tissue>
    </source>
</reference>
<name>A0AAE0QBL3_9TELE</name>
<protein>
    <submittedName>
        <fullName evidence="2">Uncharacterized protein</fullName>
    </submittedName>
</protein>
<gene>
    <name evidence="2" type="ORF">QTP70_003301</name>
</gene>
<proteinExistence type="predicted"/>